<feature type="transmembrane region" description="Helical" evidence="14">
    <location>
        <begin position="245"/>
        <end position="269"/>
    </location>
</feature>
<dbReference type="PANTHER" id="PTHR43448:SF7">
    <property type="entry name" value="4-HYDROXYBENZOATE SOLANESYLTRANSFERASE"/>
    <property type="match status" value="1"/>
</dbReference>
<dbReference type="GO" id="GO:0005886">
    <property type="term" value="C:plasma membrane"/>
    <property type="evidence" value="ECO:0007669"/>
    <property type="project" value="UniProtKB-SubCell"/>
</dbReference>
<evidence type="ECO:0000256" key="2">
    <source>
        <dbReference type="ARBA" id="ARBA00004919"/>
    </source>
</evidence>
<dbReference type="NCBIfam" id="NF003349">
    <property type="entry name" value="PRK04375.1-2"/>
    <property type="match status" value="1"/>
</dbReference>
<evidence type="ECO:0000313" key="16">
    <source>
        <dbReference type="EMBL" id="SDT10080.1"/>
    </source>
</evidence>
<dbReference type="FunFam" id="1.10.357.140:FF:000001">
    <property type="entry name" value="Protoheme IX farnesyltransferase"/>
    <property type="match status" value="1"/>
</dbReference>
<evidence type="ECO:0000313" key="17">
    <source>
        <dbReference type="Proteomes" id="UP000198983"/>
    </source>
</evidence>
<feature type="region of interest" description="Disordered" evidence="15">
    <location>
        <begin position="51"/>
        <end position="80"/>
    </location>
</feature>
<dbReference type="NCBIfam" id="TIGR01473">
    <property type="entry name" value="cyoE_ctaB"/>
    <property type="match status" value="1"/>
</dbReference>
<feature type="transmembrane region" description="Helical" evidence="14">
    <location>
        <begin position="121"/>
        <end position="145"/>
    </location>
</feature>
<evidence type="ECO:0000256" key="9">
    <source>
        <dbReference type="ARBA" id="ARBA00023136"/>
    </source>
</evidence>
<evidence type="ECO:0000256" key="11">
    <source>
        <dbReference type="ARBA" id="ARBA00040810"/>
    </source>
</evidence>
<protein>
    <recommendedName>
        <fullName evidence="11 14">Protoheme IX farnesyltransferase</fullName>
        <ecNumber evidence="3 14">2.5.1.141</ecNumber>
    </recommendedName>
    <alternativeName>
        <fullName evidence="12 14">Heme B farnesyltransferase</fullName>
    </alternativeName>
    <alternativeName>
        <fullName evidence="10 14">Heme O synthase</fullName>
    </alternativeName>
</protein>
<dbReference type="Proteomes" id="UP000198983">
    <property type="component" value="Chromosome I"/>
</dbReference>
<dbReference type="UniPathway" id="UPA00834">
    <property type="reaction ID" value="UER00712"/>
</dbReference>
<gene>
    <name evidence="14" type="primary">ctaB</name>
    <name evidence="16" type="ORF">SAMN04489717_5033</name>
</gene>
<keyword evidence="17" id="KW-1185">Reference proteome</keyword>
<comment type="miscellaneous">
    <text evidence="14">Carbon 2 of the heme B porphyrin ring is defined according to the Fischer nomenclature.</text>
</comment>
<dbReference type="GO" id="GO:0048034">
    <property type="term" value="P:heme O biosynthetic process"/>
    <property type="evidence" value="ECO:0007669"/>
    <property type="project" value="UniProtKB-UniRule"/>
</dbReference>
<evidence type="ECO:0000256" key="15">
    <source>
        <dbReference type="SAM" id="MobiDB-lite"/>
    </source>
</evidence>
<dbReference type="Gene3D" id="1.20.120.1780">
    <property type="entry name" value="UbiA prenyltransferase"/>
    <property type="match status" value="1"/>
</dbReference>
<comment type="similarity">
    <text evidence="14">Belongs to the UbiA prenyltransferase family. Protoheme IX farnesyltransferase subfamily.</text>
</comment>
<evidence type="ECO:0000256" key="7">
    <source>
        <dbReference type="ARBA" id="ARBA00022989"/>
    </source>
</evidence>
<evidence type="ECO:0000256" key="12">
    <source>
        <dbReference type="ARBA" id="ARBA00042475"/>
    </source>
</evidence>
<sequence length="377" mass="40293">MGVRPHATVSPGKALRGTAPRLAAIVRPDRPADLYSGDEVFVAAVDSGPIASGPTTSGSRTSGHRTAGPDAGHGRTAPPGRAHWRDVVAAYVALTKPRIIELLLVTTVPVMFLAQRGVPSLGLVLATMVGGIAAAGSANTLNCVLDRDIDERMRRTRRRPLPRHAVGPRNAAVFGIALGLVATLWLGFVVNWLSAGLALAANAFYILVYTLVLKRRTSQNIVWGGIAGCFPVVIGWTAVRGSLDWAPLALVLVVFFWTPPHTWTLAMRYREDYAEAGVPMLPVVATERAVAWQVVAYSAATVLASLALWPIAPTGWLYPVAAAVLGAVVMVEAFALVRRVARGQTGPALRPMRFFHWSNLYLALLFVAVALDPLVTR</sequence>
<dbReference type="InterPro" id="IPR044878">
    <property type="entry name" value="UbiA_sf"/>
</dbReference>
<dbReference type="HAMAP" id="MF_00154">
    <property type="entry name" value="CyoE_CtaB"/>
    <property type="match status" value="1"/>
</dbReference>
<keyword evidence="6 14" id="KW-0812">Transmembrane</keyword>
<dbReference type="Pfam" id="PF01040">
    <property type="entry name" value="UbiA"/>
    <property type="match status" value="1"/>
</dbReference>
<comment type="subcellular location">
    <subcellularLocation>
        <location evidence="1 14">Cell membrane</location>
        <topology evidence="1 14">Multi-pass membrane protein</topology>
    </subcellularLocation>
</comment>
<comment type="catalytic activity">
    <reaction evidence="13 14">
        <text>heme b + (2E,6E)-farnesyl diphosphate + H2O = Fe(II)-heme o + diphosphate</text>
        <dbReference type="Rhea" id="RHEA:28070"/>
        <dbReference type="ChEBI" id="CHEBI:15377"/>
        <dbReference type="ChEBI" id="CHEBI:33019"/>
        <dbReference type="ChEBI" id="CHEBI:60344"/>
        <dbReference type="ChEBI" id="CHEBI:60530"/>
        <dbReference type="ChEBI" id="CHEBI:175763"/>
        <dbReference type="EC" id="2.5.1.141"/>
    </reaction>
</comment>
<evidence type="ECO:0000256" key="4">
    <source>
        <dbReference type="ARBA" id="ARBA00022475"/>
    </source>
</evidence>
<dbReference type="InterPro" id="IPR000537">
    <property type="entry name" value="UbiA_prenyltransferase"/>
</dbReference>
<organism evidence="16 17">
    <name type="scientific">Actinopolymorpha singaporensis</name>
    <dbReference type="NCBI Taxonomy" id="117157"/>
    <lineage>
        <taxon>Bacteria</taxon>
        <taxon>Bacillati</taxon>
        <taxon>Actinomycetota</taxon>
        <taxon>Actinomycetes</taxon>
        <taxon>Propionibacteriales</taxon>
        <taxon>Actinopolymorphaceae</taxon>
        <taxon>Actinopolymorpha</taxon>
    </lineage>
</organism>
<feature type="transmembrane region" description="Helical" evidence="14">
    <location>
        <begin position="99"/>
        <end position="115"/>
    </location>
</feature>
<evidence type="ECO:0000256" key="14">
    <source>
        <dbReference type="HAMAP-Rule" id="MF_00154"/>
    </source>
</evidence>
<dbReference type="EC" id="2.5.1.141" evidence="3 14"/>
<evidence type="ECO:0000256" key="8">
    <source>
        <dbReference type="ARBA" id="ARBA00023133"/>
    </source>
</evidence>
<dbReference type="AlphaFoldDB" id="A0A1H1XLH6"/>
<comment type="function">
    <text evidence="14">Converts heme B (protoheme IX) to heme O by substitution of the vinyl group on carbon 2 of heme B porphyrin ring with a hydroxyethyl farnesyl side group.</text>
</comment>
<keyword evidence="9 14" id="KW-0472">Membrane</keyword>
<keyword evidence="7 14" id="KW-1133">Transmembrane helix</keyword>
<dbReference type="PANTHER" id="PTHR43448">
    <property type="entry name" value="PROTOHEME IX FARNESYLTRANSFERASE, MITOCHONDRIAL"/>
    <property type="match status" value="1"/>
</dbReference>
<keyword evidence="5 14" id="KW-0808">Transferase</keyword>
<dbReference type="Gene3D" id="1.10.357.140">
    <property type="entry name" value="UbiA prenyltransferase"/>
    <property type="match status" value="1"/>
</dbReference>
<keyword evidence="4 14" id="KW-1003">Cell membrane</keyword>
<comment type="pathway">
    <text evidence="2 14">Porphyrin-containing compound metabolism; heme O biosynthesis; heme O from protoheme: step 1/1.</text>
</comment>
<dbReference type="EMBL" id="LT629732">
    <property type="protein sequence ID" value="SDT10080.1"/>
    <property type="molecule type" value="Genomic_DNA"/>
</dbReference>
<feature type="transmembrane region" description="Helical" evidence="14">
    <location>
        <begin position="192"/>
        <end position="213"/>
    </location>
</feature>
<evidence type="ECO:0000256" key="5">
    <source>
        <dbReference type="ARBA" id="ARBA00022679"/>
    </source>
</evidence>
<proteinExistence type="inferred from homology"/>
<evidence type="ECO:0000256" key="10">
    <source>
        <dbReference type="ARBA" id="ARBA00030253"/>
    </source>
</evidence>
<feature type="transmembrane region" description="Helical" evidence="14">
    <location>
        <begin position="166"/>
        <end position="186"/>
    </location>
</feature>
<reference evidence="16 17" key="1">
    <citation type="submission" date="2016-10" db="EMBL/GenBank/DDBJ databases">
        <authorList>
            <person name="de Groot N.N."/>
        </authorList>
    </citation>
    <scope>NUCLEOTIDE SEQUENCE [LARGE SCALE GENOMIC DNA]</scope>
    <source>
        <strain evidence="16 17">DSM 22024</strain>
    </source>
</reference>
<name>A0A1H1XLH6_9ACTN</name>
<accession>A0A1H1XLH6</accession>
<evidence type="ECO:0000256" key="13">
    <source>
        <dbReference type="ARBA" id="ARBA00047690"/>
    </source>
</evidence>
<feature type="transmembrane region" description="Helical" evidence="14">
    <location>
        <begin position="220"/>
        <end position="239"/>
    </location>
</feature>
<dbReference type="GO" id="GO:0008495">
    <property type="term" value="F:protoheme IX farnesyltransferase activity"/>
    <property type="evidence" value="ECO:0007669"/>
    <property type="project" value="UniProtKB-UniRule"/>
</dbReference>
<evidence type="ECO:0000256" key="6">
    <source>
        <dbReference type="ARBA" id="ARBA00022692"/>
    </source>
</evidence>
<dbReference type="CDD" id="cd13957">
    <property type="entry name" value="PT_UbiA_Cox10"/>
    <property type="match status" value="1"/>
</dbReference>
<evidence type="ECO:0000256" key="3">
    <source>
        <dbReference type="ARBA" id="ARBA00012292"/>
    </source>
</evidence>
<dbReference type="STRING" id="117157.SAMN04489717_5033"/>
<feature type="compositionally biased region" description="Low complexity" evidence="15">
    <location>
        <begin position="51"/>
        <end position="68"/>
    </location>
</feature>
<feature type="transmembrane region" description="Helical" evidence="14">
    <location>
        <begin position="316"/>
        <end position="337"/>
    </location>
</feature>
<dbReference type="InterPro" id="IPR006369">
    <property type="entry name" value="Protohaem_IX_farnesylTrfase"/>
</dbReference>
<evidence type="ECO:0000256" key="1">
    <source>
        <dbReference type="ARBA" id="ARBA00004651"/>
    </source>
</evidence>
<feature type="transmembrane region" description="Helical" evidence="14">
    <location>
        <begin position="290"/>
        <end position="310"/>
    </location>
</feature>
<keyword evidence="8 14" id="KW-0350">Heme biosynthesis</keyword>
<feature type="transmembrane region" description="Helical" evidence="14">
    <location>
        <begin position="358"/>
        <end position="375"/>
    </location>
</feature>